<name>A0A212EKK0_DANPL</name>
<feature type="region of interest" description="Disordered" evidence="1">
    <location>
        <begin position="19"/>
        <end position="97"/>
    </location>
</feature>
<dbReference type="InterPro" id="IPR029058">
    <property type="entry name" value="AB_hydrolase_fold"/>
</dbReference>
<dbReference type="Proteomes" id="UP000007151">
    <property type="component" value="Unassembled WGS sequence"/>
</dbReference>
<organism evidence="2 3">
    <name type="scientific">Danaus plexippus plexippus</name>
    <dbReference type="NCBI Taxonomy" id="278856"/>
    <lineage>
        <taxon>Eukaryota</taxon>
        <taxon>Metazoa</taxon>
        <taxon>Ecdysozoa</taxon>
        <taxon>Arthropoda</taxon>
        <taxon>Hexapoda</taxon>
        <taxon>Insecta</taxon>
        <taxon>Pterygota</taxon>
        <taxon>Neoptera</taxon>
        <taxon>Endopterygota</taxon>
        <taxon>Lepidoptera</taxon>
        <taxon>Glossata</taxon>
        <taxon>Ditrysia</taxon>
        <taxon>Papilionoidea</taxon>
        <taxon>Nymphalidae</taxon>
        <taxon>Danainae</taxon>
        <taxon>Danaini</taxon>
        <taxon>Danaina</taxon>
        <taxon>Danaus</taxon>
        <taxon>Danaus</taxon>
    </lineage>
</organism>
<comment type="caution">
    <text evidence="2">The sequence shown here is derived from an EMBL/GenBank/DDBJ whole genome shotgun (WGS) entry which is preliminary data.</text>
</comment>
<dbReference type="EMBL" id="AGBW02014258">
    <property type="protein sequence ID" value="OWR42011.1"/>
    <property type="molecule type" value="Genomic_DNA"/>
</dbReference>
<evidence type="ECO:0000313" key="2">
    <source>
        <dbReference type="EMBL" id="OWR42011.1"/>
    </source>
</evidence>
<accession>A0A212EKK0</accession>
<dbReference type="InterPro" id="IPR026555">
    <property type="entry name" value="NSL3/Tex30"/>
</dbReference>
<dbReference type="PANTHER" id="PTHR13136:SF16">
    <property type="entry name" value="KAT8 REGULATORY NSL COMPLEX SUBUNIT 3"/>
    <property type="match status" value="1"/>
</dbReference>
<keyword evidence="3" id="KW-1185">Reference proteome</keyword>
<evidence type="ECO:0000256" key="1">
    <source>
        <dbReference type="SAM" id="MobiDB-lite"/>
    </source>
</evidence>
<protein>
    <recommendedName>
        <fullName evidence="4">KAT8 regulatory NSL complex subunit 3</fullName>
    </recommendedName>
</protein>
<dbReference type="eggNOG" id="KOG3253">
    <property type="taxonomic scope" value="Eukaryota"/>
</dbReference>
<proteinExistence type="predicted"/>
<feature type="compositionally biased region" description="Low complexity" evidence="1">
    <location>
        <begin position="635"/>
        <end position="645"/>
    </location>
</feature>
<reference evidence="2 3" key="1">
    <citation type="journal article" date="2011" name="Cell">
        <title>The monarch butterfly genome yields insights into long-distance migration.</title>
        <authorList>
            <person name="Zhan S."/>
            <person name="Merlin C."/>
            <person name="Boore J.L."/>
            <person name="Reppert S.M."/>
        </authorList>
    </citation>
    <scope>NUCLEOTIDE SEQUENCE [LARGE SCALE GENOMIC DNA]</scope>
    <source>
        <strain evidence="2">F-2</strain>
    </source>
</reference>
<dbReference type="AlphaFoldDB" id="A0A212EKK0"/>
<dbReference type="Gene3D" id="3.40.50.1820">
    <property type="entry name" value="alpha/beta hydrolase"/>
    <property type="match status" value="1"/>
</dbReference>
<dbReference type="SUPFAM" id="SSF53474">
    <property type="entry name" value="alpha/beta-Hydrolases"/>
    <property type="match status" value="1"/>
</dbReference>
<feature type="compositionally biased region" description="Acidic residues" evidence="1">
    <location>
        <begin position="87"/>
        <end position="97"/>
    </location>
</feature>
<dbReference type="GO" id="GO:0044545">
    <property type="term" value="C:NSL complex"/>
    <property type="evidence" value="ECO:0007669"/>
    <property type="project" value="TreeGrafter"/>
</dbReference>
<sequence>MAIDPSCLHERLVEHVRAVSGEPNSQTGVWGEHSYARPRGVAPDPLIRTLLAPRPSSPDEGDVLDVEGSPPSPPGLPLDVDDSRDSEQDDHDGDDEDWEKRVAALAPTAGHARLARDAAVALRGLRLERLAGRGGRWDRTDGARAATRRLRRALASHWTSGAAAWLHSTMTTSLPRSLRAHYDEVLAELWRTVPRLAERLAAPRPLVIQNDPLAVVGERRPASEPGPWLAWAPSGSETEDARWVRRLGALIHVRELVPAAPHTPGLAPDRWCATLAHEARTALTELLSEAGRRPVLLGGAGAGAALGSWLATGGAGARVRGLVLLAPPLLTAEGPRDAAEEPADEPDLPLLCVSGSAGASCWRSAAAELCRGAPRGACRRVLVVSGADDRLRLPRACRRRLGVPQEALDAAVSEECARWSLDVAESSPKERSRRKELNMNKYKAHMFVFFQSARSTAEHSEYVCVSHTESWPGVELARLGAGGLTYSYRRSIPDVSLNARAYKTIVSMIELRLSKAISKWTMLLPPSVSTTSQSDVWSLHRFFGIKYTSTINTGSVSKAHSSFRDCRPPAPPQLYSLPATYRLTPGTAHLIRIVFMSQVKPLHRDKGRVVQRGTGGVALELQPPRRAKRSERSEQAGAEAGGEESLAAADIMQLPIVFADDEPPAPPAASAAPLALTVTSGAPRAVRYTRVIVAKKTARRRHRPPRPALDH</sequence>
<feature type="region of interest" description="Disordered" evidence="1">
    <location>
        <begin position="613"/>
        <end position="645"/>
    </location>
</feature>
<evidence type="ECO:0008006" key="4">
    <source>
        <dbReference type="Google" id="ProtNLM"/>
    </source>
</evidence>
<dbReference type="PANTHER" id="PTHR13136">
    <property type="entry name" value="TESTIS DEVELOPMENT PROTEIN PRTD"/>
    <property type="match status" value="1"/>
</dbReference>
<dbReference type="STRING" id="278856.A0A212EKK0"/>
<dbReference type="InParanoid" id="A0A212EKK0"/>
<evidence type="ECO:0000313" key="3">
    <source>
        <dbReference type="Proteomes" id="UP000007151"/>
    </source>
</evidence>
<dbReference type="KEGG" id="dpl:KGM_203564"/>
<gene>
    <name evidence="2" type="ORF">KGM_203564</name>
</gene>
<dbReference type="GO" id="GO:0045944">
    <property type="term" value="P:positive regulation of transcription by RNA polymerase II"/>
    <property type="evidence" value="ECO:0007669"/>
    <property type="project" value="TreeGrafter"/>
</dbReference>